<dbReference type="AlphaFoldDB" id="A0A7G2FKH3"/>
<feature type="transmembrane region" description="Helical" evidence="9">
    <location>
        <begin position="413"/>
        <end position="434"/>
    </location>
</feature>
<keyword evidence="10" id="KW-0175">Coiled coil</keyword>
<evidence type="ECO:0000256" key="10">
    <source>
        <dbReference type="SAM" id="Coils"/>
    </source>
</evidence>
<evidence type="ECO:0000256" key="8">
    <source>
        <dbReference type="ARBA" id="ARBA00023136"/>
    </source>
</evidence>
<reference evidence="13 14" key="1">
    <citation type="submission" date="2020-09" db="EMBL/GenBank/DDBJ databases">
        <authorList>
            <person name="Ashkenazy H."/>
        </authorList>
    </citation>
    <scope>NUCLEOTIDE SEQUENCE [LARGE SCALE GENOMIC DNA]</scope>
    <source>
        <strain evidence="14">cv. Cdm-0</strain>
    </source>
</reference>
<comment type="pathway">
    <text evidence="2 9">Protein modification; protein glycosylation.</text>
</comment>
<feature type="domain" description="OST48 N-terminal" evidence="11">
    <location>
        <begin position="32"/>
        <end position="285"/>
    </location>
</feature>
<protein>
    <recommendedName>
        <fullName evidence="9">Dolichyl-diphosphooligosaccharide--protein glycosyltransferase 48 kDa subunit</fullName>
        <shortName evidence="9">Oligosaccharyl transferase 48 kDa subunit</shortName>
    </recommendedName>
</protein>
<dbReference type="PANTHER" id="PTHR10830:SF5">
    <property type="entry name" value="DOLICHYL-DIPHOSPHOOLIGOSACCHARIDE--PROTEIN GLYCOSYLTRANSFERASE 48 KDA SUBUNIT"/>
    <property type="match status" value="1"/>
</dbReference>
<evidence type="ECO:0000256" key="7">
    <source>
        <dbReference type="ARBA" id="ARBA00022989"/>
    </source>
</evidence>
<feature type="signal peptide" evidence="9">
    <location>
        <begin position="1"/>
        <end position="24"/>
    </location>
</feature>
<keyword evidence="6 9" id="KW-0256">Endoplasmic reticulum</keyword>
<keyword evidence="9" id="KW-0732">Signal</keyword>
<evidence type="ECO:0000256" key="9">
    <source>
        <dbReference type="RuleBase" id="RU361142"/>
    </source>
</evidence>
<keyword evidence="5 9" id="KW-0812">Transmembrane</keyword>
<evidence type="ECO:0000313" key="14">
    <source>
        <dbReference type="Proteomes" id="UP000516314"/>
    </source>
</evidence>
<evidence type="ECO:0000256" key="1">
    <source>
        <dbReference type="ARBA" id="ARBA00004479"/>
    </source>
</evidence>
<feature type="domain" description="OST48 middle" evidence="12">
    <location>
        <begin position="299"/>
        <end position="437"/>
    </location>
</feature>
<evidence type="ECO:0000256" key="6">
    <source>
        <dbReference type="ARBA" id="ARBA00022824"/>
    </source>
</evidence>
<feature type="transmembrane region" description="Helical" evidence="9">
    <location>
        <begin position="731"/>
        <end position="752"/>
    </location>
</feature>
<feature type="chain" id="PRO_5029039306" description="Dolichyl-diphosphooligosaccharide--protein glycosyltransferase 48 kDa subunit" evidence="9">
    <location>
        <begin position="25"/>
        <end position="906"/>
    </location>
</feature>
<comment type="function">
    <text evidence="9">Subunit of the oligosaccharyl transferase (OST) complex that catalyzes the initial transfer of a defined glycan (Glc(3)Man(9)GlcNAc(2) in eukaryotes) from the lipid carrier dolichol-pyrophosphate to an asparagine residue within an Asn-X-Ser/Thr consensus motif in nascent polypeptide chains, the first step in protein N-glycosylation. N-glycosylation occurs cotranslationally and the complex associates with the Sec61 complex at the channel-forming translocon complex that mediates protein translocation across the endoplasmic reticulum (ER).</text>
</comment>
<dbReference type="Proteomes" id="UP000516314">
    <property type="component" value="Chromosome 5"/>
</dbReference>
<feature type="transmembrane region" description="Helical" evidence="9">
    <location>
        <begin position="446"/>
        <end position="463"/>
    </location>
</feature>
<proteinExistence type="inferred from homology"/>
<dbReference type="GO" id="GO:0018279">
    <property type="term" value="P:protein N-linked glycosylation via asparagine"/>
    <property type="evidence" value="ECO:0007669"/>
    <property type="project" value="UniProtKB-UniRule"/>
</dbReference>
<dbReference type="InterPro" id="IPR055457">
    <property type="entry name" value="OST48_N"/>
</dbReference>
<feature type="coiled-coil region" evidence="10">
    <location>
        <begin position="809"/>
        <end position="836"/>
    </location>
</feature>
<evidence type="ECO:0000259" key="12">
    <source>
        <dbReference type="Pfam" id="PF23358"/>
    </source>
</evidence>
<comment type="similarity">
    <text evidence="4">Belongs to the UPF0496 family.</text>
</comment>
<dbReference type="GO" id="GO:0005789">
    <property type="term" value="C:endoplasmic reticulum membrane"/>
    <property type="evidence" value="ECO:0007669"/>
    <property type="project" value="UniProtKB-SubCell"/>
</dbReference>
<organism evidence="13 14">
    <name type="scientific">Arabidopsis thaliana</name>
    <name type="common">Mouse-ear cress</name>
    <dbReference type="NCBI Taxonomy" id="3702"/>
    <lineage>
        <taxon>Eukaryota</taxon>
        <taxon>Viridiplantae</taxon>
        <taxon>Streptophyta</taxon>
        <taxon>Embryophyta</taxon>
        <taxon>Tracheophyta</taxon>
        <taxon>Spermatophyta</taxon>
        <taxon>Magnoliopsida</taxon>
        <taxon>eudicotyledons</taxon>
        <taxon>Gunneridae</taxon>
        <taxon>Pentapetalae</taxon>
        <taxon>rosids</taxon>
        <taxon>malvids</taxon>
        <taxon>Brassicales</taxon>
        <taxon>Brassicaceae</taxon>
        <taxon>Camelineae</taxon>
        <taxon>Arabidopsis</taxon>
    </lineage>
</organism>
<comment type="subcellular location">
    <subcellularLocation>
        <location evidence="9">Endoplasmic reticulum membrane</location>
        <topology evidence="9">Single-pass type I membrane protein</topology>
    </subcellularLocation>
    <subcellularLocation>
        <location evidence="1">Membrane</location>
        <topology evidence="1">Single-pass type I membrane protein</topology>
    </subcellularLocation>
</comment>
<keyword evidence="8 9" id="KW-0472">Membrane</keyword>
<dbReference type="InterPro" id="IPR007749">
    <property type="entry name" value="DUF677"/>
</dbReference>
<evidence type="ECO:0000256" key="3">
    <source>
        <dbReference type="ARBA" id="ARBA00008743"/>
    </source>
</evidence>
<dbReference type="Pfam" id="PF03345">
    <property type="entry name" value="OST48_N"/>
    <property type="match status" value="1"/>
</dbReference>
<dbReference type="Pfam" id="PF23358">
    <property type="entry name" value="OST48_MD"/>
    <property type="match status" value="1"/>
</dbReference>
<name>A0A7G2FKH3_ARATH</name>
<comment type="caution">
    <text evidence="9">Lacks conserved residue(s) required for the propagation of feature annotation.</text>
</comment>
<evidence type="ECO:0000313" key="13">
    <source>
        <dbReference type="EMBL" id="CAD5336039.1"/>
    </source>
</evidence>
<dbReference type="Pfam" id="PF05055">
    <property type="entry name" value="DUF677"/>
    <property type="match status" value="1"/>
</dbReference>
<evidence type="ECO:0000259" key="11">
    <source>
        <dbReference type="Pfam" id="PF03345"/>
    </source>
</evidence>
<comment type="similarity">
    <text evidence="3 9">Belongs to the DDOST 48 kDa subunit family.</text>
</comment>
<accession>A0A7G2FKH3</accession>
<evidence type="ECO:0000256" key="5">
    <source>
        <dbReference type="ARBA" id="ARBA00022692"/>
    </source>
</evidence>
<dbReference type="InterPro" id="IPR055459">
    <property type="entry name" value="OST48_MD"/>
</dbReference>
<keyword evidence="7 9" id="KW-1133">Transmembrane helix</keyword>
<dbReference type="EMBL" id="LR881470">
    <property type="protein sequence ID" value="CAD5336039.1"/>
    <property type="molecule type" value="Genomic_DNA"/>
</dbReference>
<feature type="transmembrane region" description="Helical" evidence="9">
    <location>
        <begin position="758"/>
        <end position="777"/>
    </location>
</feature>
<dbReference type="UniPathway" id="UPA00378"/>
<dbReference type="PANTHER" id="PTHR10830">
    <property type="entry name" value="DOLICHYL-DIPHOSPHOOLIGOSACCHARIDE--PROTEIN GLYCOSYLTRANSFERASE 48 KDA SUBUNIT"/>
    <property type="match status" value="1"/>
</dbReference>
<evidence type="ECO:0000256" key="4">
    <source>
        <dbReference type="ARBA" id="ARBA00009074"/>
    </source>
</evidence>
<comment type="subunit">
    <text evidence="9">Component of the oligosaccharyltransferase (OST) complex.</text>
</comment>
<feature type="transmembrane region" description="Helical" evidence="9">
    <location>
        <begin position="469"/>
        <end position="486"/>
    </location>
</feature>
<gene>
    <name evidence="13" type="ORF">AT9943_LOCUS23254</name>
</gene>
<dbReference type="InterPro" id="IPR005013">
    <property type="entry name" value="DDOST_48_kDa_subunit"/>
</dbReference>
<sequence>MVNLSRSVALISVFLLPLLSFSFSVDNPTDRRVLVLLDDLSLKSSHSIFFNTLKSRGFDLDFKLAEDSKLALQRYGQYLYDGLIIFAPSTERFGGSLDSKSIADFVDSGRDLILSADTAASDLIRGIATECGVDFDEDSSAMVIDHTSFSVSDVDGDHTLIAADDLVKSDVILGKTKIEAPVLFRGVAHSLNPTNNLVLKVLSASPSAYSANPSSKLSSPPQLTGSSISLVSVMQARNNARVVISGSVQLFSDRLIRSGVQKAGSPNQYEKSGNEQFVTELSKWVFHERGHLKAGNLVHHRVGETDEPAIYRIKDDLEFSVEIYEWSGKSWEPYVANDVQVQFYMMSPYVLKTLSTDKKGLFHTSFKVPDVYGVFQFKVEYEKLGYTTLSLSKQIPVRPYRHNEYERFIPTAYPYYGACFTTMAGFFVFSFVYLYHKVTKISAQSLISSGSSSIFRFFTSFVWKVCSKHWFWILFVIKVNIFLALINRPYLRQSMFLGMFSKTMEDKSNSSRNRTNNTPLPQQIRTDMGSLYSADLTAYNSACREDPDLQSFDSSLHQRTNRVINSLASGAQTRSLSFDALIEVSGCLLEMNQEVVRFIIESKEDVWDNKDLTCLVNAYFDSSIKTLDFCNAVDNCVKRARIGQMLLQFALKQFEMESSGSNKSVEPGTNKYAKTLEELNKFKASGDPFDGDFFMLLESVYEQQVMLLEILHKQKRKLDKKLKNIKYWKKISNVVFVTAFVSVLIFSVVAAAVAAPPVVTALAAALAVPIGSIGKWCNHLWKKYETAVKGQKDIVLSMRIGAYVTMKDMDNIRVHVDRLKIEMESMMQKVDFALKEKEEEVAVRLSMHEISKKFDVFTERIEEVGDNATKCSKNITLARTIVLRHILSFPSSSDSGQGNLIEAITL</sequence>
<evidence type="ECO:0000256" key="2">
    <source>
        <dbReference type="ARBA" id="ARBA00004922"/>
    </source>
</evidence>